<dbReference type="SUPFAM" id="SSF52058">
    <property type="entry name" value="L domain-like"/>
    <property type="match status" value="1"/>
</dbReference>
<dbReference type="Proteomes" id="UP000494206">
    <property type="component" value="Unassembled WGS sequence"/>
</dbReference>
<evidence type="ECO:0000313" key="5">
    <source>
        <dbReference type="Proteomes" id="UP000494206"/>
    </source>
</evidence>
<dbReference type="PANTHER" id="PTHR18849:SF0">
    <property type="entry name" value="CILIA- AND FLAGELLA-ASSOCIATED PROTEIN 410-RELATED"/>
    <property type="match status" value="1"/>
</dbReference>
<evidence type="ECO:0000256" key="2">
    <source>
        <dbReference type="ARBA" id="ARBA00022737"/>
    </source>
</evidence>
<evidence type="ECO:0000259" key="3">
    <source>
        <dbReference type="SMART" id="SM00446"/>
    </source>
</evidence>
<evidence type="ECO:0000256" key="1">
    <source>
        <dbReference type="ARBA" id="ARBA00022614"/>
    </source>
</evidence>
<dbReference type="FunFam" id="3.80.10.10:FF:000094">
    <property type="entry name" value="protein C21orf2 isoform X1"/>
    <property type="match status" value="1"/>
</dbReference>
<keyword evidence="5" id="KW-1185">Reference proteome</keyword>
<dbReference type="InterPro" id="IPR032675">
    <property type="entry name" value="LRR_dom_sf"/>
</dbReference>
<dbReference type="SMART" id="SM00446">
    <property type="entry name" value="LRRcap"/>
    <property type="match status" value="1"/>
</dbReference>
<proteinExistence type="predicted"/>
<dbReference type="Pfam" id="PF24048">
    <property type="entry name" value="LRR_NXF1-5"/>
    <property type="match status" value="1"/>
</dbReference>
<dbReference type="PANTHER" id="PTHR18849">
    <property type="entry name" value="LEUCINE RICH REPEAT PROTEIN"/>
    <property type="match status" value="1"/>
</dbReference>
<organism evidence="4 5">
    <name type="scientific">Caenorhabditis bovis</name>
    <dbReference type="NCBI Taxonomy" id="2654633"/>
    <lineage>
        <taxon>Eukaryota</taxon>
        <taxon>Metazoa</taxon>
        <taxon>Ecdysozoa</taxon>
        <taxon>Nematoda</taxon>
        <taxon>Chromadorea</taxon>
        <taxon>Rhabditida</taxon>
        <taxon>Rhabditina</taxon>
        <taxon>Rhabditomorpha</taxon>
        <taxon>Rhabditoidea</taxon>
        <taxon>Rhabditidae</taxon>
        <taxon>Peloderinae</taxon>
        <taxon>Caenorhabditis</taxon>
    </lineage>
</organism>
<accession>A0A8S1EN44</accession>
<dbReference type="EMBL" id="CADEPM010000003">
    <property type="protein sequence ID" value="CAB3401418.1"/>
    <property type="molecule type" value="Genomic_DNA"/>
</dbReference>
<dbReference type="OrthoDB" id="1517790at2759"/>
<feature type="domain" description="U2A'/phosphoprotein 32 family A C-terminal" evidence="3">
    <location>
        <begin position="105"/>
        <end position="123"/>
    </location>
</feature>
<dbReference type="InterPro" id="IPR001611">
    <property type="entry name" value="Leu-rich_rpt"/>
</dbReference>
<dbReference type="InterPro" id="IPR057125">
    <property type="entry name" value="NXF1/2/3/5-like_LRR"/>
</dbReference>
<protein>
    <recommendedName>
        <fullName evidence="3">U2A'/phosphoprotein 32 family A C-terminal domain-containing protein</fullName>
    </recommendedName>
</protein>
<dbReference type="InterPro" id="IPR003603">
    <property type="entry name" value="U2A'_phosphoprotein32A_C"/>
</dbReference>
<sequence>MVKLTESAVYIRTKSSIENVKKLNLWGCCIDDISICEKMQALEVLSLSVNQVRSLEPLKHCHNLRELYLRKNEIQSLDELNHLKGLKNLRVLWIDENPCVDGLGPESYRRKILEILPQLTKLDDKPVTSADTTPTVIDDSVPECDMHASVYSARSNRSRSGSSDLITRSMYVSHSHGPQIFERIVQPQLLHLGDISDDEKPPAKYSLEVPGVPEPTDHRNNIMSQSMYGTLLEKPSSVDGDDEWNDFSIEEDRPMPIAPQRMYQSMHEGMMMLSGDSRRPTTNGRSVSMPRRRITGRANSTSPARDVRLSKIMSAVSVLLDELDADGLRQVVGEAQKRMKKQR</sequence>
<dbReference type="GO" id="GO:0036064">
    <property type="term" value="C:ciliary basal body"/>
    <property type="evidence" value="ECO:0007669"/>
    <property type="project" value="UniProtKB-ARBA"/>
</dbReference>
<keyword evidence="2" id="KW-0677">Repeat</keyword>
<gene>
    <name evidence="4" type="ORF">CBOVIS_LOCUS4168</name>
</gene>
<keyword evidence="1" id="KW-0433">Leucine-rich repeat</keyword>
<dbReference type="AlphaFoldDB" id="A0A8S1EN44"/>
<dbReference type="GO" id="GO:0007010">
    <property type="term" value="P:cytoskeleton organization"/>
    <property type="evidence" value="ECO:0007669"/>
    <property type="project" value="TreeGrafter"/>
</dbReference>
<comment type="caution">
    <text evidence="4">The sequence shown here is derived from an EMBL/GenBank/DDBJ whole genome shotgun (WGS) entry which is preliminary data.</text>
</comment>
<reference evidence="4 5" key="1">
    <citation type="submission" date="2020-04" db="EMBL/GenBank/DDBJ databases">
        <authorList>
            <person name="Laetsch R D."/>
            <person name="Stevens L."/>
            <person name="Kumar S."/>
            <person name="Blaxter L. M."/>
        </authorList>
    </citation>
    <scope>NUCLEOTIDE SEQUENCE [LARGE SCALE GENOMIC DNA]</scope>
</reference>
<name>A0A8S1EN44_9PELO</name>
<dbReference type="GO" id="GO:0097733">
    <property type="term" value="C:photoreceptor cell cilium"/>
    <property type="evidence" value="ECO:0007669"/>
    <property type="project" value="UniProtKB-ARBA"/>
</dbReference>
<dbReference type="PROSITE" id="PS51450">
    <property type="entry name" value="LRR"/>
    <property type="match status" value="2"/>
</dbReference>
<dbReference type="SMART" id="SM00365">
    <property type="entry name" value="LRR_SD22"/>
    <property type="match status" value="2"/>
</dbReference>
<evidence type="ECO:0000313" key="4">
    <source>
        <dbReference type="EMBL" id="CAB3401418.1"/>
    </source>
</evidence>
<dbReference type="Gene3D" id="3.80.10.10">
    <property type="entry name" value="Ribonuclease Inhibitor"/>
    <property type="match status" value="1"/>
</dbReference>